<keyword evidence="1" id="KW-0479">Metal-binding</keyword>
<dbReference type="PROSITE" id="PS50158">
    <property type="entry name" value="ZF_CCHC"/>
    <property type="match status" value="1"/>
</dbReference>
<dbReference type="EMBL" id="JAAAUY010002367">
    <property type="protein sequence ID" value="KAF9312794.1"/>
    <property type="molecule type" value="Genomic_DNA"/>
</dbReference>
<dbReference type="Gene3D" id="4.10.60.10">
    <property type="entry name" value="Zinc finger, CCHC-type"/>
    <property type="match status" value="1"/>
</dbReference>
<dbReference type="GO" id="GO:0008270">
    <property type="term" value="F:zinc ion binding"/>
    <property type="evidence" value="ECO:0007669"/>
    <property type="project" value="UniProtKB-KW"/>
</dbReference>
<feature type="domain" description="CCHC-type" evidence="2">
    <location>
        <begin position="1"/>
        <end position="14"/>
    </location>
</feature>
<protein>
    <recommendedName>
        <fullName evidence="2">CCHC-type domain-containing protein</fullName>
    </recommendedName>
</protein>
<feature type="non-terminal residue" evidence="3">
    <location>
        <position position="1"/>
    </location>
</feature>
<gene>
    <name evidence="3" type="ORF">BG006_004277</name>
</gene>
<evidence type="ECO:0000313" key="3">
    <source>
        <dbReference type="EMBL" id="KAF9312794.1"/>
    </source>
</evidence>
<dbReference type="Pfam" id="PF00098">
    <property type="entry name" value="zf-CCHC"/>
    <property type="match status" value="1"/>
</dbReference>
<evidence type="ECO:0000259" key="2">
    <source>
        <dbReference type="PROSITE" id="PS50158"/>
    </source>
</evidence>
<dbReference type="Proteomes" id="UP000696485">
    <property type="component" value="Unassembled WGS sequence"/>
</dbReference>
<keyword evidence="1" id="KW-0862">Zinc</keyword>
<keyword evidence="4" id="KW-1185">Reference proteome</keyword>
<evidence type="ECO:0000256" key="1">
    <source>
        <dbReference type="PROSITE-ProRule" id="PRU00047"/>
    </source>
</evidence>
<organism evidence="3 4">
    <name type="scientific">Podila minutissima</name>
    <dbReference type="NCBI Taxonomy" id="64525"/>
    <lineage>
        <taxon>Eukaryota</taxon>
        <taxon>Fungi</taxon>
        <taxon>Fungi incertae sedis</taxon>
        <taxon>Mucoromycota</taxon>
        <taxon>Mortierellomycotina</taxon>
        <taxon>Mortierellomycetes</taxon>
        <taxon>Mortierellales</taxon>
        <taxon>Mortierellaceae</taxon>
        <taxon>Podila</taxon>
    </lineage>
</organism>
<accession>A0A9P5VFX4</accession>
<dbReference type="AlphaFoldDB" id="A0A9P5VFX4"/>
<dbReference type="GO" id="GO:0003676">
    <property type="term" value="F:nucleic acid binding"/>
    <property type="evidence" value="ECO:0007669"/>
    <property type="project" value="InterPro"/>
</dbReference>
<dbReference type="SUPFAM" id="SSF57756">
    <property type="entry name" value="Retrovirus zinc finger-like domains"/>
    <property type="match status" value="1"/>
</dbReference>
<dbReference type="InterPro" id="IPR001878">
    <property type="entry name" value="Znf_CCHC"/>
</dbReference>
<dbReference type="SMART" id="SM00343">
    <property type="entry name" value="ZnF_C2HC"/>
    <property type="match status" value="1"/>
</dbReference>
<reference evidence="3" key="1">
    <citation type="journal article" date="2020" name="Fungal Divers.">
        <title>Resolving the Mortierellaceae phylogeny through synthesis of multi-gene phylogenetics and phylogenomics.</title>
        <authorList>
            <person name="Vandepol N."/>
            <person name="Liber J."/>
            <person name="Desiro A."/>
            <person name="Na H."/>
            <person name="Kennedy M."/>
            <person name="Barry K."/>
            <person name="Grigoriev I.V."/>
            <person name="Miller A.N."/>
            <person name="O'Donnell K."/>
            <person name="Stajich J.E."/>
            <person name="Bonito G."/>
        </authorList>
    </citation>
    <scope>NUCLEOTIDE SEQUENCE</scope>
    <source>
        <strain evidence="3">NVP1</strain>
    </source>
</reference>
<sequence>CYHCGEVGHIARNCQAAFPTSNDVSQAQHINWIDMSTLNKDDDVLTVMHSDARNLGPKDSHPYQAPKAVKVEKSNLSGPPAAKGNKSVSFKLKASTEMNPVPTQESMPFPYPANAVTLLIPVCQAVNAML</sequence>
<name>A0A9P5VFX4_9FUNG</name>
<evidence type="ECO:0000313" key="4">
    <source>
        <dbReference type="Proteomes" id="UP000696485"/>
    </source>
</evidence>
<proteinExistence type="predicted"/>
<dbReference type="InterPro" id="IPR036875">
    <property type="entry name" value="Znf_CCHC_sf"/>
</dbReference>
<keyword evidence="1" id="KW-0863">Zinc-finger</keyword>
<comment type="caution">
    <text evidence="3">The sequence shown here is derived from an EMBL/GenBank/DDBJ whole genome shotgun (WGS) entry which is preliminary data.</text>
</comment>